<organism evidence="2 3">
    <name type="scientific">Nocardia amamiensis</name>
    <dbReference type="NCBI Taxonomy" id="404578"/>
    <lineage>
        <taxon>Bacteria</taxon>
        <taxon>Bacillati</taxon>
        <taxon>Actinomycetota</taxon>
        <taxon>Actinomycetes</taxon>
        <taxon>Mycobacteriales</taxon>
        <taxon>Nocardiaceae</taxon>
        <taxon>Nocardia</taxon>
    </lineage>
</organism>
<feature type="compositionally biased region" description="Basic and acidic residues" evidence="1">
    <location>
        <begin position="147"/>
        <end position="157"/>
    </location>
</feature>
<evidence type="ECO:0008006" key="4">
    <source>
        <dbReference type="Google" id="ProtNLM"/>
    </source>
</evidence>
<dbReference type="Proteomes" id="UP000702209">
    <property type="component" value="Unassembled WGS sequence"/>
</dbReference>
<accession>A0ABS0CR90</accession>
<feature type="compositionally biased region" description="Pro residues" evidence="1">
    <location>
        <begin position="114"/>
        <end position="125"/>
    </location>
</feature>
<keyword evidence="3" id="KW-1185">Reference proteome</keyword>
<feature type="region of interest" description="Disordered" evidence="1">
    <location>
        <begin position="92"/>
        <end position="157"/>
    </location>
</feature>
<proteinExistence type="predicted"/>
<gene>
    <name evidence="2" type="ORF">IU459_16520</name>
</gene>
<sequence>MSDFDPLTSNIEQLETSLTQPATASMAGDVAAVEVGPDGSLRAIRLTDVGRRLDPDTLVEAIVRLHATALVEARKSVAEAIAKIENDPRLRAQHDRAVDALNQPLPRQAHPTTPSWPQPQTPTWPAPQQSVPQQRREPTPEEDEEMDRYYQRKSWLE</sequence>
<dbReference type="EMBL" id="JADLQX010000011">
    <property type="protein sequence ID" value="MBF6299134.1"/>
    <property type="molecule type" value="Genomic_DNA"/>
</dbReference>
<evidence type="ECO:0000313" key="3">
    <source>
        <dbReference type="Proteomes" id="UP000702209"/>
    </source>
</evidence>
<reference evidence="2 3" key="1">
    <citation type="submission" date="2020-10" db="EMBL/GenBank/DDBJ databases">
        <title>Identification of Nocardia species via Next-generation sequencing and recognition of intraspecies genetic diversity.</title>
        <authorList>
            <person name="Li P."/>
            <person name="Li P."/>
            <person name="Lu B."/>
        </authorList>
    </citation>
    <scope>NUCLEOTIDE SEQUENCE [LARGE SCALE GENOMIC DNA]</scope>
    <source>
        <strain evidence="2 3">BJ06-0157</strain>
    </source>
</reference>
<dbReference type="RefSeq" id="WP_195130419.1">
    <property type="nucleotide sequence ID" value="NZ_JADLQX010000011.1"/>
</dbReference>
<protein>
    <recommendedName>
        <fullName evidence="4">YbaB/EbfC DNA-binding family protein</fullName>
    </recommendedName>
</protein>
<evidence type="ECO:0000313" key="2">
    <source>
        <dbReference type="EMBL" id="MBF6299134.1"/>
    </source>
</evidence>
<comment type="caution">
    <text evidence="2">The sequence shown here is derived from an EMBL/GenBank/DDBJ whole genome shotgun (WGS) entry which is preliminary data.</text>
</comment>
<evidence type="ECO:0000256" key="1">
    <source>
        <dbReference type="SAM" id="MobiDB-lite"/>
    </source>
</evidence>
<name>A0ABS0CR90_9NOCA</name>